<evidence type="ECO:0000259" key="3">
    <source>
        <dbReference type="Pfam" id="PF25598"/>
    </source>
</evidence>
<evidence type="ECO:0000313" key="4">
    <source>
        <dbReference type="EnsemblPlants" id="Ma01_p14130.1"/>
    </source>
</evidence>
<evidence type="ECO:0000256" key="2">
    <source>
        <dbReference type="PROSITE-ProRule" id="PRU00259"/>
    </source>
</evidence>
<dbReference type="InterPro" id="IPR000225">
    <property type="entry name" value="Armadillo"/>
</dbReference>
<keyword evidence="5" id="KW-1185">Reference proteome</keyword>
<dbReference type="AlphaFoldDB" id="A0A804HTY3"/>
<dbReference type="Proteomes" id="UP000012960">
    <property type="component" value="Unplaced"/>
</dbReference>
<dbReference type="Gene3D" id="1.25.10.10">
    <property type="entry name" value="Leucine-rich Repeat Variant"/>
    <property type="match status" value="1"/>
</dbReference>
<reference evidence="4" key="1">
    <citation type="submission" date="2021-05" db="UniProtKB">
        <authorList>
            <consortium name="EnsemblPlants"/>
        </authorList>
    </citation>
    <scope>IDENTIFICATION</scope>
    <source>
        <strain evidence="4">subsp. malaccensis</strain>
    </source>
</reference>
<dbReference type="PANTHER" id="PTHR23315">
    <property type="entry name" value="U BOX DOMAIN-CONTAINING"/>
    <property type="match status" value="1"/>
</dbReference>
<feature type="domain" description="U-box" evidence="3">
    <location>
        <begin position="20"/>
        <end position="310"/>
    </location>
</feature>
<feature type="repeat" description="ARM" evidence="2">
    <location>
        <begin position="101"/>
        <end position="143"/>
    </location>
</feature>
<dbReference type="OMA" id="CKYRETI"/>
<dbReference type="PANTHER" id="PTHR23315:SF65">
    <property type="entry name" value="ARM REPEAT SUPERFAMILY PROTEIN"/>
    <property type="match status" value="1"/>
</dbReference>
<dbReference type="InterPro" id="IPR016024">
    <property type="entry name" value="ARM-type_fold"/>
</dbReference>
<dbReference type="InterPro" id="IPR058678">
    <property type="entry name" value="ARM_PUB"/>
</dbReference>
<accession>A0A804HTY3</accession>
<dbReference type="Gramene" id="Ma01_t14130.1">
    <property type="protein sequence ID" value="Ma01_p14130.1"/>
    <property type="gene ID" value="Ma01_g14130"/>
</dbReference>
<protein>
    <recommendedName>
        <fullName evidence="3">U-box domain-containing protein</fullName>
    </recommendedName>
</protein>
<proteinExistence type="predicted"/>
<keyword evidence="1" id="KW-0833">Ubl conjugation pathway</keyword>
<sequence>MASSEIGLACALGGGGWDAEVTSIMERIRSADVGNRIQAAREIRRLTKTSPRHRRQLSGAVGPLVSMLQSDSLESGDAAILALLNLAVRDESNKIKIVEAGALDPLIHFLQSTNSSLQEYATAALLTLSASSINKPTISASDAIPLLVRILRDGNQQAKIDAVMALCNLSTIPENLIVILPLQPIPSLICLLKSCKKSSRTAERCSALLESLASFDEGRTALTAAEGGVLTVVQVLEEGSLRSREHAVGTLLTMCESDHCRYRELILKEGAIPGLLELTVQGTPKSQVKARSLLQLLRSSRHERAELHADALDSIVCNIVSNIDGDDQAGKAKKMLAEMVQNSMEQSLRHLQQRAFVRERERER</sequence>
<organism evidence="4 5">
    <name type="scientific">Musa acuminata subsp. malaccensis</name>
    <name type="common">Wild banana</name>
    <name type="synonym">Musa malaccensis</name>
    <dbReference type="NCBI Taxonomy" id="214687"/>
    <lineage>
        <taxon>Eukaryota</taxon>
        <taxon>Viridiplantae</taxon>
        <taxon>Streptophyta</taxon>
        <taxon>Embryophyta</taxon>
        <taxon>Tracheophyta</taxon>
        <taxon>Spermatophyta</taxon>
        <taxon>Magnoliopsida</taxon>
        <taxon>Liliopsida</taxon>
        <taxon>Zingiberales</taxon>
        <taxon>Musaceae</taxon>
        <taxon>Musa</taxon>
    </lineage>
</organism>
<dbReference type="FunFam" id="1.25.10.10:FF:000300">
    <property type="entry name" value="U-box domain-containing protein 4"/>
    <property type="match status" value="1"/>
</dbReference>
<dbReference type="PROSITE" id="PS50176">
    <property type="entry name" value="ARM_REPEAT"/>
    <property type="match status" value="2"/>
</dbReference>
<feature type="repeat" description="ARM" evidence="2">
    <location>
        <begin position="59"/>
        <end position="101"/>
    </location>
</feature>
<dbReference type="InParanoid" id="A0A804HTY3"/>
<dbReference type="GO" id="GO:0005634">
    <property type="term" value="C:nucleus"/>
    <property type="evidence" value="ECO:0000318"/>
    <property type="project" value="GO_Central"/>
</dbReference>
<evidence type="ECO:0000256" key="1">
    <source>
        <dbReference type="ARBA" id="ARBA00022786"/>
    </source>
</evidence>
<dbReference type="EnsemblPlants" id="Ma01_t14130.1">
    <property type="protein sequence ID" value="Ma01_p14130.1"/>
    <property type="gene ID" value="Ma01_g14130"/>
</dbReference>
<dbReference type="GO" id="GO:0005737">
    <property type="term" value="C:cytoplasm"/>
    <property type="evidence" value="ECO:0000318"/>
    <property type="project" value="GO_Central"/>
</dbReference>
<dbReference type="SUPFAM" id="SSF48371">
    <property type="entry name" value="ARM repeat"/>
    <property type="match status" value="1"/>
</dbReference>
<dbReference type="SMART" id="SM00185">
    <property type="entry name" value="ARM"/>
    <property type="match status" value="4"/>
</dbReference>
<dbReference type="Pfam" id="PF25598">
    <property type="entry name" value="ARM_PUB"/>
    <property type="match status" value="1"/>
</dbReference>
<dbReference type="InterPro" id="IPR011989">
    <property type="entry name" value="ARM-like"/>
</dbReference>
<name>A0A804HTY3_MUSAM</name>
<evidence type="ECO:0000313" key="5">
    <source>
        <dbReference type="Proteomes" id="UP000012960"/>
    </source>
</evidence>